<keyword evidence="6" id="KW-0227">DNA damage</keyword>
<keyword evidence="8" id="KW-0347">Helicase</keyword>
<organism evidence="17 18">
    <name type="scientific">Sphaerosporella brunnea</name>
    <dbReference type="NCBI Taxonomy" id="1250544"/>
    <lineage>
        <taxon>Eukaryota</taxon>
        <taxon>Fungi</taxon>
        <taxon>Dikarya</taxon>
        <taxon>Ascomycota</taxon>
        <taxon>Pezizomycotina</taxon>
        <taxon>Pezizomycetes</taxon>
        <taxon>Pezizales</taxon>
        <taxon>Pyronemataceae</taxon>
        <taxon>Sphaerosporella</taxon>
    </lineage>
</organism>
<evidence type="ECO:0000313" key="18">
    <source>
        <dbReference type="Proteomes" id="UP000326924"/>
    </source>
</evidence>
<dbReference type="FunCoup" id="A0A5J5EEL3">
    <property type="interactions" value="198"/>
</dbReference>
<comment type="catalytic activity">
    <reaction evidence="12 13">
        <text>ATP + H2O = ADP + phosphate + H(+)</text>
        <dbReference type="Rhea" id="RHEA:13065"/>
        <dbReference type="ChEBI" id="CHEBI:15377"/>
        <dbReference type="ChEBI" id="CHEBI:15378"/>
        <dbReference type="ChEBI" id="CHEBI:30616"/>
        <dbReference type="ChEBI" id="CHEBI:43474"/>
        <dbReference type="ChEBI" id="CHEBI:456216"/>
        <dbReference type="EC" id="3.6.4.12"/>
    </reaction>
</comment>
<keyword evidence="7" id="KW-0378">Hydrolase</keyword>
<feature type="domain" description="Helicase ATP-binding" evidence="15">
    <location>
        <begin position="137"/>
        <end position="305"/>
    </location>
</feature>
<evidence type="ECO:0000256" key="1">
    <source>
        <dbReference type="ARBA" id="ARBA00003813"/>
    </source>
</evidence>
<comment type="function">
    <text evidence="1 13">ATP-dependent DNA helicase involved in DNA damage repair by homologous recombination and in genome maintenance. Capable of unwinding D-loops. Plays a role in limiting crossover recombinants during mitotic DNA double-strand break (DSB) repair. Component of a FANCM-MHF complex which promotes gene conversion at blocked replication forks, probably by reversal of the stalled fork.</text>
</comment>
<evidence type="ECO:0000259" key="15">
    <source>
        <dbReference type="PROSITE" id="PS51192"/>
    </source>
</evidence>
<feature type="compositionally biased region" description="Polar residues" evidence="14">
    <location>
        <begin position="843"/>
        <end position="853"/>
    </location>
</feature>
<evidence type="ECO:0000256" key="13">
    <source>
        <dbReference type="RuleBase" id="RU367027"/>
    </source>
</evidence>
<evidence type="ECO:0000256" key="4">
    <source>
        <dbReference type="ARBA" id="ARBA00011390"/>
    </source>
</evidence>
<dbReference type="GO" id="GO:0005634">
    <property type="term" value="C:nucleus"/>
    <property type="evidence" value="ECO:0007669"/>
    <property type="project" value="UniProtKB-SubCell"/>
</dbReference>
<evidence type="ECO:0000256" key="2">
    <source>
        <dbReference type="ARBA" id="ARBA00004123"/>
    </source>
</evidence>
<evidence type="ECO:0000256" key="9">
    <source>
        <dbReference type="ARBA" id="ARBA00022840"/>
    </source>
</evidence>
<dbReference type="InterPro" id="IPR039686">
    <property type="entry name" value="FANCM/Mph1-like_ID"/>
</dbReference>
<dbReference type="InterPro" id="IPR001650">
    <property type="entry name" value="Helicase_C-like"/>
</dbReference>
<protein>
    <recommendedName>
        <fullName evidence="13">ATP-dependent DNA helicase</fullName>
        <ecNumber evidence="13">3.6.4.12</ecNumber>
    </recommendedName>
</protein>
<evidence type="ECO:0000256" key="10">
    <source>
        <dbReference type="ARBA" id="ARBA00023204"/>
    </source>
</evidence>
<feature type="region of interest" description="Disordered" evidence="14">
    <location>
        <begin position="837"/>
        <end position="958"/>
    </location>
</feature>
<feature type="compositionally biased region" description="Acidic residues" evidence="14">
    <location>
        <begin position="930"/>
        <end position="940"/>
    </location>
</feature>
<dbReference type="PROSITE" id="PS51192">
    <property type="entry name" value="HELICASE_ATP_BIND_1"/>
    <property type="match status" value="1"/>
</dbReference>
<keyword evidence="10" id="KW-0234">DNA repair</keyword>
<keyword evidence="9" id="KW-0067">ATP-binding</keyword>
<dbReference type="GO" id="GO:0000400">
    <property type="term" value="F:four-way junction DNA binding"/>
    <property type="evidence" value="ECO:0007669"/>
    <property type="project" value="TreeGrafter"/>
</dbReference>
<feature type="compositionally biased region" description="Basic residues" evidence="14">
    <location>
        <begin position="878"/>
        <end position="893"/>
    </location>
</feature>
<keyword evidence="5" id="KW-0547">Nucleotide-binding</keyword>
<dbReference type="PANTHER" id="PTHR14025:SF20">
    <property type="entry name" value="FANCONI ANEMIA GROUP M PROTEIN"/>
    <property type="match status" value="1"/>
</dbReference>
<proteinExistence type="inferred from homology"/>
<dbReference type="SMART" id="SM00487">
    <property type="entry name" value="DEXDc"/>
    <property type="match status" value="1"/>
</dbReference>
<feature type="domain" description="Helicase C-terminal" evidence="16">
    <location>
        <begin position="480"/>
        <end position="645"/>
    </location>
</feature>
<evidence type="ECO:0000256" key="6">
    <source>
        <dbReference type="ARBA" id="ARBA00022763"/>
    </source>
</evidence>
<dbReference type="EMBL" id="VXIS01000370">
    <property type="protein sequence ID" value="KAA8894062.1"/>
    <property type="molecule type" value="Genomic_DNA"/>
</dbReference>
<keyword evidence="11" id="KW-0539">Nucleus</keyword>
<dbReference type="Pfam" id="PF00271">
    <property type="entry name" value="Helicase_C"/>
    <property type="match status" value="1"/>
</dbReference>
<evidence type="ECO:0000256" key="5">
    <source>
        <dbReference type="ARBA" id="ARBA00022741"/>
    </source>
</evidence>
<dbReference type="InterPro" id="IPR044749">
    <property type="entry name" value="FANCM_DEXDc"/>
</dbReference>
<dbReference type="CDD" id="cd18801">
    <property type="entry name" value="SF2_C_FANCM_Hef"/>
    <property type="match status" value="1"/>
</dbReference>
<comment type="subcellular location">
    <subcellularLocation>
        <location evidence="2 13">Nucleus</location>
    </subcellularLocation>
</comment>
<dbReference type="GO" id="GO:0005524">
    <property type="term" value="F:ATP binding"/>
    <property type="evidence" value="ECO:0007669"/>
    <property type="project" value="UniProtKB-UniRule"/>
</dbReference>
<dbReference type="PANTHER" id="PTHR14025">
    <property type="entry name" value="FANCONI ANEMIA GROUP M FANCM FAMILY MEMBER"/>
    <property type="match status" value="1"/>
</dbReference>
<dbReference type="InterPro" id="IPR011545">
    <property type="entry name" value="DEAD/DEAH_box_helicase_dom"/>
</dbReference>
<dbReference type="GO" id="GO:0016887">
    <property type="term" value="F:ATP hydrolysis activity"/>
    <property type="evidence" value="ECO:0007669"/>
    <property type="project" value="RHEA"/>
</dbReference>
<evidence type="ECO:0000256" key="11">
    <source>
        <dbReference type="ARBA" id="ARBA00023242"/>
    </source>
</evidence>
<comment type="similarity">
    <text evidence="3 13">Belongs to the DEAD box helicase family. DEAH subfamily. FANCM sub-subfamily.</text>
</comment>
<accession>A0A5J5EEL3</accession>
<dbReference type="InterPro" id="IPR014001">
    <property type="entry name" value="Helicase_ATP-bd"/>
</dbReference>
<dbReference type="CDD" id="cd12091">
    <property type="entry name" value="FANCM_ID"/>
    <property type="match status" value="1"/>
</dbReference>
<dbReference type="InterPro" id="IPR027417">
    <property type="entry name" value="P-loop_NTPase"/>
</dbReference>
<dbReference type="Pfam" id="PF00270">
    <property type="entry name" value="DEAD"/>
    <property type="match status" value="1"/>
</dbReference>
<dbReference type="Gene3D" id="1.20.1320.20">
    <property type="entry name" value="hef helicase domain"/>
    <property type="match status" value="1"/>
</dbReference>
<comment type="caution">
    <text evidence="17">The sequence shown here is derived from an EMBL/GenBank/DDBJ whole genome shotgun (WGS) entry which is preliminary data.</text>
</comment>
<evidence type="ECO:0000256" key="8">
    <source>
        <dbReference type="ARBA" id="ARBA00022806"/>
    </source>
</evidence>
<comment type="subunit">
    <text evidence="4 13">Interacts with the MHF histone-fold complex to form the FANCM-MHF complex.</text>
</comment>
<dbReference type="InParanoid" id="A0A5J5EEL3"/>
<dbReference type="Gene3D" id="3.40.50.300">
    <property type="entry name" value="P-loop containing nucleotide triphosphate hydrolases"/>
    <property type="match status" value="2"/>
</dbReference>
<evidence type="ECO:0000259" key="16">
    <source>
        <dbReference type="PROSITE" id="PS51194"/>
    </source>
</evidence>
<dbReference type="EC" id="3.6.4.12" evidence="13"/>
<dbReference type="AlphaFoldDB" id="A0A5J5EEL3"/>
<dbReference type="Proteomes" id="UP000326924">
    <property type="component" value="Unassembled WGS sequence"/>
</dbReference>
<dbReference type="GO" id="GO:0036297">
    <property type="term" value="P:interstrand cross-link repair"/>
    <property type="evidence" value="ECO:0007669"/>
    <property type="project" value="TreeGrafter"/>
</dbReference>
<feature type="region of interest" description="Disordered" evidence="14">
    <location>
        <begin position="29"/>
        <end position="48"/>
    </location>
</feature>
<name>A0A5J5EEL3_9PEZI</name>
<dbReference type="OrthoDB" id="164902at2759"/>
<dbReference type="GO" id="GO:0009378">
    <property type="term" value="F:four-way junction helicase activity"/>
    <property type="evidence" value="ECO:0007669"/>
    <property type="project" value="TreeGrafter"/>
</dbReference>
<dbReference type="FunFam" id="3.40.50.300:FF:000861">
    <property type="entry name" value="Fanconi anemia, complementation group M"/>
    <property type="match status" value="1"/>
</dbReference>
<sequence>MDYDEHFGIDIDDAEFIAIVTQAEQQLSSGAKRSVPNDQNNADDNDLLLSDDELNDVDVDFASVSQLPAPPQGNLRQTRLFGGGAADDEPSQSLTPRRNWPLVSNQEPPTHHKLDHAAISTWVYPINVSYRDYQYNIVRRALLSNVLCALPTGLGKTFIAATVMLNWFRWAPEGQIAFLAPTKPLVHQQIEACFNIAGIPRSKTATMTGGVAKALRQEYWEERRVFFTTPQTIQNDIKNGLCDARRIVCLVVDEAHRTTGAYAYGEVVKLIRRVNNSFRVLALTATPGSTVESVQGVIDALGIARVEIRTDESIDIRQYIKKRHVEVKTFPPSDNMLELRDLYCKCLEPGLKKLNQAKAFYQTRAELLTPFAVISAMKEWMFSSQAKNLNTGHYYSLIKIFKNLASLAHALVLLNTHGVRLFYDRLVNAREDQTDEEVNKSAVNSIRKEPAFTELVDRAAAIVSDPNFSGHPKVDYMVNAILRHFAEAEDEDTKRSTRIMVFTSFRESAEEVARLLARHEPMIRPHIFVGQANAKGSSGMSQKQQLEIISKFSDGTYNTIVSTSIGEEGLDIGEVDLIVCYDTSASPIRLLQRMGRTGRKRVGSVLILLSEGKEQDSYKRALDNYAVMQRKIASGNDFTFPHNLSPRILPKDVDPQPDKRHIDIPIENTQPEPTKRRAVAKKKAPAKKFFMPEGVRAGFTKASRIGKEAVLSTDSSGSESEENQDVIDLGLESEAPVLNDSAGLLTEEEEGLLYKNYVQDFSTEGSVLVGGPFLDKFPERQRALTRTNLVRHGAYTKRYVAMAKRMHKLDKAQLESLKENLDQELLRTPKKTTAFKPVRPAASKTSARKQTSGFREPKNLESEDGDVVITHVSSAKSAKVKRPVTTTRRKLMKRAVSTSNDESGDGDEVLTRPKHSISGAKRQKVGSDNDFLDDSEDLPDANEVLQSFRWAGSGKRAR</sequence>
<keyword evidence="18" id="KW-1185">Reference proteome</keyword>
<evidence type="ECO:0000256" key="3">
    <source>
        <dbReference type="ARBA" id="ARBA00009889"/>
    </source>
</evidence>
<dbReference type="GO" id="GO:0043138">
    <property type="term" value="F:3'-5' DNA helicase activity"/>
    <property type="evidence" value="ECO:0007669"/>
    <property type="project" value="InterPro"/>
</dbReference>
<evidence type="ECO:0000313" key="17">
    <source>
        <dbReference type="EMBL" id="KAA8894062.1"/>
    </source>
</evidence>
<dbReference type="SMART" id="SM00490">
    <property type="entry name" value="HELICc"/>
    <property type="match status" value="1"/>
</dbReference>
<evidence type="ECO:0000256" key="7">
    <source>
        <dbReference type="ARBA" id="ARBA00022801"/>
    </source>
</evidence>
<feature type="compositionally biased region" description="Polar residues" evidence="14">
    <location>
        <begin position="91"/>
        <end position="100"/>
    </location>
</feature>
<dbReference type="GO" id="GO:0045003">
    <property type="term" value="P:double-strand break repair via synthesis-dependent strand annealing"/>
    <property type="evidence" value="ECO:0007669"/>
    <property type="project" value="TreeGrafter"/>
</dbReference>
<dbReference type="PROSITE" id="PS51194">
    <property type="entry name" value="HELICASE_CTER"/>
    <property type="match status" value="1"/>
</dbReference>
<evidence type="ECO:0000256" key="14">
    <source>
        <dbReference type="SAM" id="MobiDB-lite"/>
    </source>
</evidence>
<gene>
    <name evidence="17" type="ORF">FN846DRAFT_454559</name>
</gene>
<dbReference type="CDD" id="cd18033">
    <property type="entry name" value="DEXDc_FANCM"/>
    <property type="match status" value="1"/>
</dbReference>
<evidence type="ECO:0000256" key="12">
    <source>
        <dbReference type="ARBA" id="ARBA00047995"/>
    </source>
</evidence>
<dbReference type="SUPFAM" id="SSF52540">
    <property type="entry name" value="P-loop containing nucleoside triphosphate hydrolases"/>
    <property type="match status" value="1"/>
</dbReference>
<reference evidence="17 18" key="1">
    <citation type="submission" date="2019-09" db="EMBL/GenBank/DDBJ databases">
        <title>Draft genome of the ectomycorrhizal ascomycete Sphaerosporella brunnea.</title>
        <authorList>
            <consortium name="DOE Joint Genome Institute"/>
            <person name="Benucci G.M."/>
            <person name="Marozzi G."/>
            <person name="Antonielli L."/>
            <person name="Sanchez S."/>
            <person name="Marco P."/>
            <person name="Wang X."/>
            <person name="Falini L.B."/>
            <person name="Barry K."/>
            <person name="Haridas S."/>
            <person name="Lipzen A."/>
            <person name="Labutti K."/>
            <person name="Grigoriev I.V."/>
            <person name="Murat C."/>
            <person name="Martin F."/>
            <person name="Albertini E."/>
            <person name="Donnini D."/>
            <person name="Bonito G."/>
        </authorList>
    </citation>
    <scope>NUCLEOTIDE SEQUENCE [LARGE SCALE GENOMIC DNA]</scope>
    <source>
        <strain evidence="17 18">Sb_GMNB300</strain>
    </source>
</reference>
<feature type="region of interest" description="Disordered" evidence="14">
    <location>
        <begin position="65"/>
        <end position="100"/>
    </location>
</feature>